<dbReference type="Proteomes" id="UP000075243">
    <property type="component" value="Chromosome 11"/>
</dbReference>
<evidence type="ECO:0000313" key="1">
    <source>
        <dbReference type="EMBL" id="KYP54836.1"/>
    </source>
</evidence>
<reference evidence="1 2" key="1">
    <citation type="journal article" date="2012" name="Nat. Biotechnol.">
        <title>Draft genome sequence of pigeonpea (Cajanus cajan), an orphan legume crop of resource-poor farmers.</title>
        <authorList>
            <person name="Varshney R.K."/>
            <person name="Chen W."/>
            <person name="Li Y."/>
            <person name="Bharti A.K."/>
            <person name="Saxena R.K."/>
            <person name="Schlueter J.A."/>
            <person name="Donoghue M.T."/>
            <person name="Azam S."/>
            <person name="Fan G."/>
            <person name="Whaley A.M."/>
            <person name="Farmer A.D."/>
            <person name="Sheridan J."/>
            <person name="Iwata A."/>
            <person name="Tuteja R."/>
            <person name="Penmetsa R.V."/>
            <person name="Wu W."/>
            <person name="Upadhyaya H.D."/>
            <person name="Yang S.P."/>
            <person name="Shah T."/>
            <person name="Saxena K.B."/>
            <person name="Michael T."/>
            <person name="McCombie W.R."/>
            <person name="Yang B."/>
            <person name="Zhang G."/>
            <person name="Yang H."/>
            <person name="Wang J."/>
            <person name="Spillane C."/>
            <person name="Cook D.R."/>
            <person name="May G.D."/>
            <person name="Xu X."/>
            <person name="Jackson S.A."/>
        </authorList>
    </citation>
    <scope>NUCLEOTIDE SEQUENCE [LARGE SCALE GENOMIC DNA]</scope>
    <source>
        <strain evidence="2">cv. Asha</strain>
    </source>
</reference>
<keyword evidence="2" id="KW-1185">Reference proteome</keyword>
<organism evidence="1 2">
    <name type="scientific">Cajanus cajan</name>
    <name type="common">Pigeon pea</name>
    <name type="synonym">Cajanus indicus</name>
    <dbReference type="NCBI Taxonomy" id="3821"/>
    <lineage>
        <taxon>Eukaryota</taxon>
        <taxon>Viridiplantae</taxon>
        <taxon>Streptophyta</taxon>
        <taxon>Embryophyta</taxon>
        <taxon>Tracheophyta</taxon>
        <taxon>Spermatophyta</taxon>
        <taxon>Magnoliopsida</taxon>
        <taxon>eudicotyledons</taxon>
        <taxon>Gunneridae</taxon>
        <taxon>Pentapetalae</taxon>
        <taxon>rosids</taxon>
        <taxon>fabids</taxon>
        <taxon>Fabales</taxon>
        <taxon>Fabaceae</taxon>
        <taxon>Papilionoideae</taxon>
        <taxon>50 kb inversion clade</taxon>
        <taxon>NPAAA clade</taxon>
        <taxon>indigoferoid/millettioid clade</taxon>
        <taxon>Phaseoleae</taxon>
        <taxon>Cajanus</taxon>
    </lineage>
</organism>
<dbReference type="EMBL" id="CM003613">
    <property type="protein sequence ID" value="KYP54836.1"/>
    <property type="molecule type" value="Genomic_DNA"/>
</dbReference>
<dbReference type="AlphaFoldDB" id="A0A151SJ32"/>
<sequence length="128" mass="14682">MNFSRPNITYTIGRLSIYTQNSKKDHWYILAKLVRYLKSTMDYGIVYSGFPIYYKGIVMLIGSQIQETKSTNDHVFTLSGGAITWRSSRQTIIVKSTMKLEFASLEMTSTKGKWLKIFLANSFGNKTN</sequence>
<dbReference type="PANTHER" id="PTHR11439">
    <property type="entry name" value="GAG-POL-RELATED RETROTRANSPOSON"/>
    <property type="match status" value="1"/>
</dbReference>
<accession>A0A151SJ32</accession>
<proteinExistence type="predicted"/>
<dbReference type="PANTHER" id="PTHR11439:SF521">
    <property type="entry name" value="RNA-DIRECTED DNA POLYMERASE"/>
    <property type="match status" value="1"/>
</dbReference>
<dbReference type="STRING" id="3821.A0A151SJ32"/>
<dbReference type="Gramene" id="C.cajan_01008.t">
    <property type="protein sequence ID" value="C.cajan_01008.t.cds1"/>
    <property type="gene ID" value="C.cajan_01008"/>
</dbReference>
<protein>
    <submittedName>
        <fullName evidence="1">Retrovirus-related Pol polyprotein from transposon TNT 1-94</fullName>
    </submittedName>
</protein>
<evidence type="ECO:0000313" key="2">
    <source>
        <dbReference type="Proteomes" id="UP000075243"/>
    </source>
</evidence>
<name>A0A151SJ32_CAJCA</name>
<gene>
    <name evidence="1" type="ORF">KK1_001036</name>
</gene>